<reference evidence="1" key="1">
    <citation type="submission" date="2021-07" db="EMBL/GenBank/DDBJ databases">
        <authorList>
            <person name="Catto M.A."/>
            <person name="Jacobson A."/>
            <person name="Kennedy G."/>
            <person name="Labadie P."/>
            <person name="Hunt B.G."/>
            <person name="Srinivasan R."/>
        </authorList>
    </citation>
    <scope>NUCLEOTIDE SEQUENCE</scope>
    <source>
        <strain evidence="1">PL_HMW_Pooled</strain>
        <tissue evidence="1">Head</tissue>
    </source>
</reference>
<reference evidence="1" key="2">
    <citation type="journal article" date="2023" name="BMC Genomics">
        <title>Pest status, molecular evolution, and epigenetic factors derived from the genome assembly of Frankliniella fusca, a thysanopteran phytovirus vector.</title>
        <authorList>
            <person name="Catto M.A."/>
            <person name="Labadie P.E."/>
            <person name="Jacobson A.L."/>
            <person name="Kennedy G.G."/>
            <person name="Srinivasan R."/>
            <person name="Hunt B.G."/>
        </authorList>
    </citation>
    <scope>NUCLEOTIDE SEQUENCE</scope>
    <source>
        <strain evidence="1">PL_HMW_Pooled</strain>
    </source>
</reference>
<organism evidence="1 2">
    <name type="scientific">Frankliniella fusca</name>
    <dbReference type="NCBI Taxonomy" id="407009"/>
    <lineage>
        <taxon>Eukaryota</taxon>
        <taxon>Metazoa</taxon>
        <taxon>Ecdysozoa</taxon>
        <taxon>Arthropoda</taxon>
        <taxon>Hexapoda</taxon>
        <taxon>Insecta</taxon>
        <taxon>Pterygota</taxon>
        <taxon>Neoptera</taxon>
        <taxon>Paraneoptera</taxon>
        <taxon>Thysanoptera</taxon>
        <taxon>Terebrantia</taxon>
        <taxon>Thripoidea</taxon>
        <taxon>Thripidae</taxon>
        <taxon>Frankliniella</taxon>
    </lineage>
</organism>
<keyword evidence="1" id="KW-0648">Protein biosynthesis</keyword>
<dbReference type="Proteomes" id="UP001219518">
    <property type="component" value="Unassembled WGS sequence"/>
</dbReference>
<proteinExistence type="predicted"/>
<gene>
    <name evidence="1" type="ORF">KUF71_012352</name>
</gene>
<keyword evidence="2" id="KW-1185">Reference proteome</keyword>
<accession>A0AAE1HN32</accession>
<evidence type="ECO:0000313" key="2">
    <source>
        <dbReference type="Proteomes" id="UP001219518"/>
    </source>
</evidence>
<protein>
    <submittedName>
        <fullName evidence="1">Translation initiation factor IF-2</fullName>
    </submittedName>
</protein>
<comment type="caution">
    <text evidence="1">The sequence shown here is derived from an EMBL/GenBank/DDBJ whole genome shotgun (WGS) entry which is preliminary data.</text>
</comment>
<keyword evidence="1" id="KW-0396">Initiation factor</keyword>
<dbReference type="AlphaFoldDB" id="A0AAE1HN32"/>
<name>A0AAE1HN32_9NEOP</name>
<evidence type="ECO:0000313" key="1">
    <source>
        <dbReference type="EMBL" id="KAK3924401.1"/>
    </source>
</evidence>
<dbReference type="GO" id="GO:0003743">
    <property type="term" value="F:translation initiation factor activity"/>
    <property type="evidence" value="ECO:0007669"/>
    <property type="project" value="UniProtKB-KW"/>
</dbReference>
<sequence>MSRKHHSNIGLRLHGCQEKQFVNEHFLYMVGDVNKIKPITLTMYSFVIHVGCIKFATWSSSDINKLSALYFVCLFNYLEQFKNKGKAHDILKSLRFYI</sequence>
<dbReference type="EMBL" id="JAHWGI010001182">
    <property type="protein sequence ID" value="KAK3924401.1"/>
    <property type="molecule type" value="Genomic_DNA"/>
</dbReference>